<evidence type="ECO:0000256" key="1">
    <source>
        <dbReference type="ARBA" id="ARBA00022679"/>
    </source>
</evidence>
<dbReference type="PANTHER" id="PTHR43792">
    <property type="entry name" value="GNAT FAMILY, PUTATIVE (AFU_ORTHOLOGUE AFUA_3G00765)-RELATED-RELATED"/>
    <property type="match status" value="1"/>
</dbReference>
<keyword evidence="6" id="KW-1185">Reference proteome</keyword>
<evidence type="ECO:0000259" key="4">
    <source>
        <dbReference type="PROSITE" id="PS51186"/>
    </source>
</evidence>
<dbReference type="GO" id="GO:0005737">
    <property type="term" value="C:cytoplasm"/>
    <property type="evidence" value="ECO:0007669"/>
    <property type="project" value="TreeGrafter"/>
</dbReference>
<dbReference type="GO" id="GO:0008999">
    <property type="term" value="F:protein-N-terminal-alanine acetyltransferase activity"/>
    <property type="evidence" value="ECO:0007669"/>
    <property type="project" value="UniProtKB-EC"/>
</dbReference>
<name>A0A840BKP8_9RHOO</name>
<dbReference type="RefSeq" id="WP_183635101.1">
    <property type="nucleotide sequence ID" value="NZ_BAABLE010000005.1"/>
</dbReference>
<dbReference type="Pfam" id="PF13302">
    <property type="entry name" value="Acetyltransf_3"/>
    <property type="match status" value="1"/>
</dbReference>
<dbReference type="InterPro" id="IPR016181">
    <property type="entry name" value="Acyl_CoA_acyltransferase"/>
</dbReference>
<dbReference type="EC" id="2.3.1.267" evidence="5"/>
<dbReference type="InterPro" id="IPR051531">
    <property type="entry name" value="N-acetyltransferase"/>
</dbReference>
<dbReference type="InterPro" id="IPR000182">
    <property type="entry name" value="GNAT_dom"/>
</dbReference>
<dbReference type="Gene3D" id="3.40.630.30">
    <property type="match status" value="1"/>
</dbReference>
<organism evidence="5 6">
    <name type="scientific">Niveibacterium umoris</name>
    <dbReference type="NCBI Taxonomy" id="1193620"/>
    <lineage>
        <taxon>Bacteria</taxon>
        <taxon>Pseudomonadati</taxon>
        <taxon>Pseudomonadota</taxon>
        <taxon>Betaproteobacteria</taxon>
        <taxon>Rhodocyclales</taxon>
        <taxon>Rhodocyclaceae</taxon>
        <taxon>Niveibacterium</taxon>
    </lineage>
</organism>
<evidence type="ECO:0000256" key="3">
    <source>
        <dbReference type="ARBA" id="ARBA00038502"/>
    </source>
</evidence>
<comment type="similarity">
    <text evidence="3">Belongs to the acetyltransferase family. RimJ subfamily.</text>
</comment>
<dbReference type="EMBL" id="JACIET010000002">
    <property type="protein sequence ID" value="MBB4013193.1"/>
    <property type="molecule type" value="Genomic_DNA"/>
</dbReference>
<keyword evidence="1 5" id="KW-0808">Transferase</keyword>
<reference evidence="5 6" key="1">
    <citation type="submission" date="2020-08" db="EMBL/GenBank/DDBJ databases">
        <title>Genomic Encyclopedia of Type Strains, Phase IV (KMG-IV): sequencing the most valuable type-strain genomes for metagenomic binning, comparative biology and taxonomic classification.</title>
        <authorList>
            <person name="Goeker M."/>
        </authorList>
    </citation>
    <scope>NUCLEOTIDE SEQUENCE [LARGE SCALE GENOMIC DNA]</scope>
    <source>
        <strain evidence="5 6">DSM 106739</strain>
    </source>
</reference>
<comment type="caution">
    <text evidence="5">The sequence shown here is derived from an EMBL/GenBank/DDBJ whole genome shotgun (WGS) entry which is preliminary data.</text>
</comment>
<feature type="domain" description="N-acetyltransferase" evidence="4">
    <location>
        <begin position="9"/>
        <end position="171"/>
    </location>
</feature>
<dbReference type="PROSITE" id="PS51186">
    <property type="entry name" value="GNAT"/>
    <property type="match status" value="1"/>
</dbReference>
<gene>
    <name evidence="5" type="ORF">GGR36_002539</name>
</gene>
<protein>
    <submittedName>
        <fullName evidence="5">Ribosomal-protein-alanine N-acetyltransferase</fullName>
        <ecNumber evidence="5">2.3.1.267</ecNumber>
    </submittedName>
</protein>
<sequence>MPTAANKWIALRPPTPADIPQLADAIRRSTRLHRPWSHIEASHEALTAWVARSQSASFQALLAQDRASGAPIAVFNLSQIIYGAFCNAYLGYYAMASHAGRGWTRAALPLVLDVAFRQLKLHRLEANIQPQNAASIALVSGAGFRLEGFSPRYLKIGGRWRDHARYAITAEEWAVRRRTHRPPTPKAV</sequence>
<dbReference type="AlphaFoldDB" id="A0A840BKP8"/>
<proteinExistence type="inferred from homology"/>
<keyword evidence="2 5" id="KW-0012">Acyltransferase</keyword>
<evidence type="ECO:0000256" key="2">
    <source>
        <dbReference type="ARBA" id="ARBA00023315"/>
    </source>
</evidence>
<accession>A0A840BKP8</accession>
<evidence type="ECO:0000313" key="5">
    <source>
        <dbReference type="EMBL" id="MBB4013193.1"/>
    </source>
</evidence>
<dbReference type="Proteomes" id="UP000561045">
    <property type="component" value="Unassembled WGS sequence"/>
</dbReference>
<dbReference type="PANTHER" id="PTHR43792:SF8">
    <property type="entry name" value="[RIBOSOMAL PROTEIN US5]-ALANINE N-ACETYLTRANSFERASE"/>
    <property type="match status" value="1"/>
</dbReference>
<dbReference type="SUPFAM" id="SSF55729">
    <property type="entry name" value="Acyl-CoA N-acyltransferases (Nat)"/>
    <property type="match status" value="1"/>
</dbReference>
<evidence type="ECO:0000313" key="6">
    <source>
        <dbReference type="Proteomes" id="UP000561045"/>
    </source>
</evidence>